<dbReference type="SUPFAM" id="SSF53098">
    <property type="entry name" value="Ribonuclease H-like"/>
    <property type="match status" value="1"/>
</dbReference>
<accession>A0A2P4YK72</accession>
<dbReference type="Proteomes" id="UP000237271">
    <property type="component" value="Unassembled WGS sequence"/>
</dbReference>
<evidence type="ECO:0000256" key="4">
    <source>
        <dbReference type="ARBA" id="ARBA00022833"/>
    </source>
</evidence>
<protein>
    <recommendedName>
        <fullName evidence="8">BED-type domain-containing protein</fullName>
    </recommendedName>
</protein>
<organism evidence="6 7">
    <name type="scientific">Phytophthora palmivora</name>
    <dbReference type="NCBI Taxonomy" id="4796"/>
    <lineage>
        <taxon>Eukaryota</taxon>
        <taxon>Sar</taxon>
        <taxon>Stramenopiles</taxon>
        <taxon>Oomycota</taxon>
        <taxon>Peronosporomycetes</taxon>
        <taxon>Peronosporales</taxon>
        <taxon>Peronosporaceae</taxon>
        <taxon>Phytophthora</taxon>
    </lineage>
</organism>
<keyword evidence="2" id="KW-0479">Metal-binding</keyword>
<keyword evidence="4" id="KW-0862">Zinc</keyword>
<comment type="caution">
    <text evidence="6">The sequence shown here is derived from an EMBL/GenBank/DDBJ whole genome shotgun (WGS) entry which is preliminary data.</text>
</comment>
<evidence type="ECO:0000256" key="2">
    <source>
        <dbReference type="ARBA" id="ARBA00022723"/>
    </source>
</evidence>
<sequence length="409" mass="47069">MPKQREKAPWKFIDLICDDKYRAKQPLLSLYATCAWCKKCKCEIQYERSNSYHVTIHMEKIHSAELRNDKDEERQHKKRKVQILVHRQVNSVITSSSTDDACSPEGQERADDLGAICVAKSMRPFSIVEDKYLLKYVQHLNQVQGFVRVRKPWKVRERLEDVAVDLRVTLKQTILDECEFYSESSDIWTSKNEMGFICFTIHYLTREFKMRSWVLEVKRIKCKHDGDAIARLLSDTMNEWGLRIEECTKFLRDGASNVVNACKKLCFNDMSCLAHCIHLVVGAGIMKKNDLLASAQTDEEIKKGVNHQAREEIDNFVEDISHGGMRDLLSRCFEDMASSGDFSEVTLTQPTAEQWTTIRCLNVLLEPFAEATACLSGQSYPTLVVVIPVLRMVQRKLAMQRCLKGFLAP</sequence>
<gene>
    <name evidence="6" type="ORF">PHPALM_4274</name>
</gene>
<evidence type="ECO:0000313" key="6">
    <source>
        <dbReference type="EMBL" id="POM78215.1"/>
    </source>
</evidence>
<evidence type="ECO:0000256" key="5">
    <source>
        <dbReference type="ARBA" id="ARBA00023242"/>
    </source>
</evidence>
<dbReference type="OrthoDB" id="128110at2759"/>
<reference evidence="6 7" key="1">
    <citation type="journal article" date="2017" name="Genome Biol. Evol.">
        <title>Phytophthora megakarya and P. palmivora, closely related causal agents of cacao black pod rot, underwent increases in genome sizes and gene numbers by different mechanisms.</title>
        <authorList>
            <person name="Ali S.S."/>
            <person name="Shao J."/>
            <person name="Lary D.J."/>
            <person name="Kronmiller B."/>
            <person name="Shen D."/>
            <person name="Strem M.D."/>
            <person name="Amoako-Attah I."/>
            <person name="Akrofi A.Y."/>
            <person name="Begoude B.A."/>
            <person name="Ten Hoopen G.M."/>
            <person name="Coulibaly K."/>
            <person name="Kebe B.I."/>
            <person name="Melnick R.L."/>
            <person name="Guiltinan M.J."/>
            <person name="Tyler B.M."/>
            <person name="Meinhardt L.W."/>
            <person name="Bailey B.A."/>
        </authorList>
    </citation>
    <scope>NUCLEOTIDE SEQUENCE [LARGE SCALE GENOMIC DNA]</scope>
    <source>
        <strain evidence="7">sbr112.9</strain>
    </source>
</reference>
<dbReference type="EMBL" id="NCKW01002096">
    <property type="protein sequence ID" value="POM78215.1"/>
    <property type="molecule type" value="Genomic_DNA"/>
</dbReference>
<dbReference type="InterPro" id="IPR052035">
    <property type="entry name" value="ZnF_BED_domain_contain"/>
</dbReference>
<proteinExistence type="predicted"/>
<comment type="subcellular location">
    <subcellularLocation>
        <location evidence="1">Nucleus</location>
    </subcellularLocation>
</comment>
<evidence type="ECO:0000256" key="3">
    <source>
        <dbReference type="ARBA" id="ARBA00022771"/>
    </source>
</evidence>
<name>A0A2P4YK72_9STRA</name>
<dbReference type="PANTHER" id="PTHR46481:SF10">
    <property type="entry name" value="ZINC FINGER BED DOMAIN-CONTAINING PROTEIN 39"/>
    <property type="match status" value="1"/>
</dbReference>
<dbReference type="GO" id="GO:0005634">
    <property type="term" value="C:nucleus"/>
    <property type="evidence" value="ECO:0007669"/>
    <property type="project" value="UniProtKB-SubCell"/>
</dbReference>
<evidence type="ECO:0000256" key="1">
    <source>
        <dbReference type="ARBA" id="ARBA00004123"/>
    </source>
</evidence>
<keyword evidence="3" id="KW-0863">Zinc-finger</keyword>
<dbReference type="AlphaFoldDB" id="A0A2P4YK72"/>
<evidence type="ECO:0000313" key="7">
    <source>
        <dbReference type="Proteomes" id="UP000237271"/>
    </source>
</evidence>
<evidence type="ECO:0008006" key="8">
    <source>
        <dbReference type="Google" id="ProtNLM"/>
    </source>
</evidence>
<keyword evidence="5" id="KW-0539">Nucleus</keyword>
<dbReference type="GO" id="GO:0008270">
    <property type="term" value="F:zinc ion binding"/>
    <property type="evidence" value="ECO:0007669"/>
    <property type="project" value="UniProtKB-KW"/>
</dbReference>
<keyword evidence="7" id="KW-1185">Reference proteome</keyword>
<dbReference type="PANTHER" id="PTHR46481">
    <property type="entry name" value="ZINC FINGER BED DOMAIN-CONTAINING PROTEIN 4"/>
    <property type="match status" value="1"/>
</dbReference>
<dbReference type="InterPro" id="IPR012337">
    <property type="entry name" value="RNaseH-like_sf"/>
</dbReference>